<comment type="caution">
    <text evidence="2">The sequence shown here is derived from an EMBL/GenBank/DDBJ whole genome shotgun (WGS) entry which is preliminary data.</text>
</comment>
<keyword evidence="3" id="KW-1185">Reference proteome</keyword>
<dbReference type="AlphaFoldDB" id="A0A8H7QUT4"/>
<proteinExistence type="predicted"/>
<gene>
    <name evidence="2" type="ORF">INT46_003261</name>
</gene>
<dbReference type="InterPro" id="IPR049481">
    <property type="entry name" value="SMN_G2-BD"/>
</dbReference>
<dbReference type="Pfam" id="PF20636">
    <property type="entry name" value="SMN_G2-BD"/>
    <property type="match status" value="1"/>
</dbReference>
<evidence type="ECO:0000313" key="2">
    <source>
        <dbReference type="EMBL" id="KAG2198685.1"/>
    </source>
</evidence>
<feature type="non-terminal residue" evidence="2">
    <location>
        <position position="1"/>
    </location>
</feature>
<dbReference type="Proteomes" id="UP000650833">
    <property type="component" value="Unassembled WGS sequence"/>
</dbReference>
<sequence>MWSSFFEPKEIFVIPLFDVFFSQTKFLHMSGNKEIDEELTVGTVIFTAGDSKQQADYWDDSELIDHWDKTVEAYRKQYSNQADPSTINPPY</sequence>
<dbReference type="EMBL" id="JAEPRC010000381">
    <property type="protein sequence ID" value="KAG2198685.1"/>
    <property type="molecule type" value="Genomic_DNA"/>
</dbReference>
<feature type="domain" description="Survival Motor Neuron Gemin2-binding" evidence="1">
    <location>
        <begin position="55"/>
        <end position="77"/>
    </location>
</feature>
<organism evidence="2 3">
    <name type="scientific">Mucor plumbeus</name>
    <dbReference type="NCBI Taxonomy" id="97098"/>
    <lineage>
        <taxon>Eukaryota</taxon>
        <taxon>Fungi</taxon>
        <taxon>Fungi incertae sedis</taxon>
        <taxon>Mucoromycota</taxon>
        <taxon>Mucoromycotina</taxon>
        <taxon>Mucoromycetes</taxon>
        <taxon>Mucorales</taxon>
        <taxon>Mucorineae</taxon>
        <taxon>Mucoraceae</taxon>
        <taxon>Mucor</taxon>
    </lineage>
</organism>
<dbReference type="OrthoDB" id="197400at2759"/>
<protein>
    <recommendedName>
        <fullName evidence="1">Survival Motor Neuron Gemin2-binding domain-containing protein</fullName>
    </recommendedName>
</protein>
<accession>A0A8H7QUT4</accession>
<reference evidence="2" key="1">
    <citation type="submission" date="2020-12" db="EMBL/GenBank/DDBJ databases">
        <title>Metabolic potential, ecology and presence of endohyphal bacteria is reflected in genomic diversity of Mucoromycotina.</title>
        <authorList>
            <person name="Muszewska A."/>
            <person name="Okrasinska A."/>
            <person name="Steczkiewicz K."/>
            <person name="Drgas O."/>
            <person name="Orlowska M."/>
            <person name="Perlinska-Lenart U."/>
            <person name="Aleksandrzak-Piekarczyk T."/>
            <person name="Szatraj K."/>
            <person name="Zielenkiewicz U."/>
            <person name="Pilsyk S."/>
            <person name="Malc E."/>
            <person name="Mieczkowski P."/>
            <person name="Kruszewska J.S."/>
            <person name="Biernat P."/>
            <person name="Pawlowska J."/>
        </authorList>
    </citation>
    <scope>NUCLEOTIDE SEQUENCE</scope>
    <source>
        <strain evidence="2">CBS 226.32</strain>
    </source>
</reference>
<evidence type="ECO:0000313" key="3">
    <source>
        <dbReference type="Proteomes" id="UP000650833"/>
    </source>
</evidence>
<name>A0A8H7QUT4_9FUNG</name>
<evidence type="ECO:0000259" key="1">
    <source>
        <dbReference type="Pfam" id="PF20636"/>
    </source>
</evidence>